<comment type="caution">
    <text evidence="2">The sequence shown here is derived from an EMBL/GenBank/DDBJ whole genome shotgun (WGS) entry which is preliminary data.</text>
</comment>
<protein>
    <submittedName>
        <fullName evidence="2">Uncharacterized protein</fullName>
    </submittedName>
</protein>
<evidence type="ECO:0000313" key="2">
    <source>
        <dbReference type="EMBL" id="KAF2552457.1"/>
    </source>
</evidence>
<feature type="compositionally biased region" description="Polar residues" evidence="1">
    <location>
        <begin position="235"/>
        <end position="247"/>
    </location>
</feature>
<feature type="region of interest" description="Disordered" evidence="1">
    <location>
        <begin position="225"/>
        <end position="247"/>
    </location>
</feature>
<dbReference type="AlphaFoldDB" id="A0A8S9H7G2"/>
<reference evidence="2" key="1">
    <citation type="submission" date="2019-12" db="EMBL/GenBank/DDBJ databases">
        <title>Genome sequencing and annotation of Brassica cretica.</title>
        <authorList>
            <person name="Studholme D.J."/>
            <person name="Sarris P.F."/>
        </authorList>
    </citation>
    <scope>NUCLEOTIDE SEQUENCE</scope>
    <source>
        <strain evidence="2">PFS-001/15</strain>
        <tissue evidence="2">Leaf</tissue>
    </source>
</reference>
<accession>A0A8S9H7G2</accession>
<dbReference type="Proteomes" id="UP000712281">
    <property type="component" value="Unassembled WGS sequence"/>
</dbReference>
<name>A0A8S9H7G2_BRACR</name>
<evidence type="ECO:0000313" key="3">
    <source>
        <dbReference type="Proteomes" id="UP000712281"/>
    </source>
</evidence>
<evidence type="ECO:0000256" key="1">
    <source>
        <dbReference type="SAM" id="MobiDB-lite"/>
    </source>
</evidence>
<organism evidence="2 3">
    <name type="scientific">Brassica cretica</name>
    <name type="common">Mustard</name>
    <dbReference type="NCBI Taxonomy" id="69181"/>
    <lineage>
        <taxon>Eukaryota</taxon>
        <taxon>Viridiplantae</taxon>
        <taxon>Streptophyta</taxon>
        <taxon>Embryophyta</taxon>
        <taxon>Tracheophyta</taxon>
        <taxon>Spermatophyta</taxon>
        <taxon>Magnoliopsida</taxon>
        <taxon>eudicotyledons</taxon>
        <taxon>Gunneridae</taxon>
        <taxon>Pentapetalae</taxon>
        <taxon>rosids</taxon>
        <taxon>malvids</taxon>
        <taxon>Brassicales</taxon>
        <taxon>Brassicaceae</taxon>
        <taxon>Brassiceae</taxon>
        <taxon>Brassica</taxon>
    </lineage>
</organism>
<sequence length="345" mass="37988">MGDQDKEKNMENLDVVQKARVVMSHELPKVVSCQRVQVIKRYEIPKVTNTKRYEDQEGRVARSDRLLKPSGLGLRLTQPIGSRPKAGSGKEVRWAIEPDFMGRSNLDSIRLDGLVFGAIRICSCEAHLQHHRLVQTMISYPSPTRRHAHRSILMLHAHCSTPTSLSSVPTMCLLEQMTPTNYRAIATCSQGYVPIRPCVTPPILSRIVGTAMVRGNVQASLRTSRQAFHGRERSSASSMKLGSVHSSSVPTKSAPLAGLLAHSAEAAESQLISARRTVRALGRWSSPWAKSRRLGASVGLVTDPKPNQKGQRDASGRKGTTLGRWCPFASKSCLFVGQDLPPRFL</sequence>
<proteinExistence type="predicted"/>
<feature type="region of interest" description="Disordered" evidence="1">
    <location>
        <begin position="297"/>
        <end position="321"/>
    </location>
</feature>
<gene>
    <name evidence="2" type="ORF">F2Q68_00033343</name>
</gene>
<dbReference type="EMBL" id="QGKW02001988">
    <property type="protein sequence ID" value="KAF2552457.1"/>
    <property type="molecule type" value="Genomic_DNA"/>
</dbReference>